<dbReference type="AlphaFoldDB" id="A0A7W7Q787"/>
<gene>
    <name evidence="3" type="ORF">FHR82_004158</name>
</gene>
<evidence type="ECO:0000313" key="3">
    <source>
        <dbReference type="EMBL" id="MBB4907916.1"/>
    </source>
</evidence>
<feature type="domain" description="SWIM-type" evidence="2">
    <location>
        <begin position="57"/>
        <end position="90"/>
    </location>
</feature>
<protein>
    <recommendedName>
        <fullName evidence="2">SWIM-type domain-containing protein</fullName>
    </recommendedName>
</protein>
<keyword evidence="1" id="KW-0862">Zinc</keyword>
<dbReference type="GO" id="GO:0008270">
    <property type="term" value="F:zinc ion binding"/>
    <property type="evidence" value="ECO:0007669"/>
    <property type="project" value="UniProtKB-KW"/>
</dbReference>
<comment type="caution">
    <text evidence="3">The sequence shown here is derived from an EMBL/GenBank/DDBJ whole genome shotgun (WGS) entry which is preliminary data.</text>
</comment>
<name>A0A7W7Q787_9PSEU</name>
<accession>A0A7W7Q787</accession>
<keyword evidence="1" id="KW-0863">Zinc-finger</keyword>
<dbReference type="Pfam" id="PF04434">
    <property type="entry name" value="SWIM"/>
    <property type="match status" value="1"/>
</dbReference>
<dbReference type="PROSITE" id="PS50966">
    <property type="entry name" value="ZF_SWIM"/>
    <property type="match status" value="1"/>
</dbReference>
<evidence type="ECO:0000259" key="2">
    <source>
        <dbReference type="PROSITE" id="PS50966"/>
    </source>
</evidence>
<organism evidence="3 4">
    <name type="scientific">Actinophytocola algeriensis</name>
    <dbReference type="NCBI Taxonomy" id="1768010"/>
    <lineage>
        <taxon>Bacteria</taxon>
        <taxon>Bacillati</taxon>
        <taxon>Actinomycetota</taxon>
        <taxon>Actinomycetes</taxon>
        <taxon>Pseudonocardiales</taxon>
        <taxon>Pseudonocardiaceae</taxon>
    </lineage>
</organism>
<dbReference type="RefSeq" id="WP_184812047.1">
    <property type="nucleotide sequence ID" value="NZ_JACHJQ010000004.1"/>
</dbReference>
<keyword evidence="4" id="KW-1185">Reference proteome</keyword>
<dbReference type="EMBL" id="JACHJQ010000004">
    <property type="protein sequence ID" value="MBB4907916.1"/>
    <property type="molecule type" value="Genomic_DNA"/>
</dbReference>
<proteinExistence type="predicted"/>
<sequence>MADLGSRWTVAQVLALAPDSGSAKSARGLANPRTWSDLGSNESLVWGKCQGSARAPYQVTVDLNEPAFRCTCPSRKFPCKHGLALLLLWSANDGVVADLDTTEPFAADWAADRAARTKSAATGRTPDPEAQAKRLAERESLMSAGIDDFERWLHDIARQGLASVRRQPPGFWDAAGARLVDAQVPGLGERVRAMGSAVHARHDWAPHLLGELGRWYLAVNAWRRRAELDPAAMGDLRALLGWSRRTEEVRSGERLADRWHVVGLSQEEDERLLSQRTWLYGEHTKETVVLLDFAAAGMALTVSHVLGSVVDGEVALYPGGAPRRALFAGDEHKVAQGEGLPGATDVGAALDRAARWQAGNPWLRRVPMALTGMTVVPGDTPLLVDRNGAALTLAPDTDVWQLLALSGGHPIPVFGEWGGERFHPLSAEIDDRLVSV</sequence>
<evidence type="ECO:0000313" key="4">
    <source>
        <dbReference type="Proteomes" id="UP000520767"/>
    </source>
</evidence>
<dbReference type="Proteomes" id="UP000520767">
    <property type="component" value="Unassembled WGS sequence"/>
</dbReference>
<evidence type="ECO:0000256" key="1">
    <source>
        <dbReference type="PROSITE-ProRule" id="PRU00325"/>
    </source>
</evidence>
<dbReference type="InterPro" id="IPR007527">
    <property type="entry name" value="Znf_SWIM"/>
</dbReference>
<keyword evidence="1" id="KW-0479">Metal-binding</keyword>
<reference evidence="3 4" key="1">
    <citation type="submission" date="2020-08" db="EMBL/GenBank/DDBJ databases">
        <title>Genomic Encyclopedia of Type Strains, Phase III (KMG-III): the genomes of soil and plant-associated and newly described type strains.</title>
        <authorList>
            <person name="Whitman W."/>
        </authorList>
    </citation>
    <scope>NUCLEOTIDE SEQUENCE [LARGE SCALE GENOMIC DNA]</scope>
    <source>
        <strain evidence="3 4">CECT 8960</strain>
    </source>
</reference>